<dbReference type="EMBL" id="JAXCGZ010013279">
    <property type="protein sequence ID" value="KAK7072997.1"/>
    <property type="molecule type" value="Genomic_DNA"/>
</dbReference>
<evidence type="ECO:0000259" key="1">
    <source>
        <dbReference type="Pfam" id="PF03542"/>
    </source>
</evidence>
<accession>A0AAN9A7R6</accession>
<dbReference type="AlphaFoldDB" id="A0AAN9A7R6"/>
<feature type="non-terminal residue" evidence="2">
    <location>
        <position position="113"/>
    </location>
</feature>
<sequence length="113" mass="12392">METIDSMTGEPKRVYVTLLVSGASIGMPRDDVEIISGDIVTISEQSGSPKVEVTRISLTQAAMIVIVAMKKEKDWDVLRLILERVPQVLQNKALILSRDGNDIDYFAAALCSL</sequence>
<reference evidence="2 3" key="1">
    <citation type="submission" date="2023-11" db="EMBL/GenBank/DDBJ databases">
        <title>Halocaridina rubra genome assembly.</title>
        <authorList>
            <person name="Smith C."/>
        </authorList>
    </citation>
    <scope>NUCLEOTIDE SEQUENCE [LARGE SCALE GENOMIC DNA]</scope>
    <source>
        <strain evidence="2">EP-1</strain>
        <tissue evidence="2">Whole</tissue>
    </source>
</reference>
<evidence type="ECO:0000313" key="2">
    <source>
        <dbReference type="EMBL" id="KAK7072997.1"/>
    </source>
</evidence>
<feature type="domain" description="Tuberin-type" evidence="1">
    <location>
        <begin position="44"/>
        <end position="113"/>
    </location>
</feature>
<keyword evidence="3" id="KW-1185">Reference proteome</keyword>
<dbReference type="InterPro" id="IPR018515">
    <property type="entry name" value="Tuberin-type_domain"/>
</dbReference>
<dbReference type="Pfam" id="PF03542">
    <property type="entry name" value="Tuberin"/>
    <property type="match status" value="1"/>
</dbReference>
<organism evidence="2 3">
    <name type="scientific">Halocaridina rubra</name>
    <name type="common">Hawaiian red shrimp</name>
    <dbReference type="NCBI Taxonomy" id="373956"/>
    <lineage>
        <taxon>Eukaryota</taxon>
        <taxon>Metazoa</taxon>
        <taxon>Ecdysozoa</taxon>
        <taxon>Arthropoda</taxon>
        <taxon>Crustacea</taxon>
        <taxon>Multicrustacea</taxon>
        <taxon>Malacostraca</taxon>
        <taxon>Eumalacostraca</taxon>
        <taxon>Eucarida</taxon>
        <taxon>Decapoda</taxon>
        <taxon>Pleocyemata</taxon>
        <taxon>Caridea</taxon>
        <taxon>Atyoidea</taxon>
        <taxon>Atyidae</taxon>
        <taxon>Halocaridina</taxon>
    </lineage>
</organism>
<evidence type="ECO:0000313" key="3">
    <source>
        <dbReference type="Proteomes" id="UP001381693"/>
    </source>
</evidence>
<dbReference type="Proteomes" id="UP001381693">
    <property type="component" value="Unassembled WGS sequence"/>
</dbReference>
<dbReference type="GO" id="GO:0005096">
    <property type="term" value="F:GTPase activator activity"/>
    <property type="evidence" value="ECO:0007669"/>
    <property type="project" value="InterPro"/>
</dbReference>
<proteinExistence type="predicted"/>
<comment type="caution">
    <text evidence="2">The sequence shown here is derived from an EMBL/GenBank/DDBJ whole genome shotgun (WGS) entry which is preliminary data.</text>
</comment>
<name>A0AAN9A7R6_HALRR</name>
<gene>
    <name evidence="2" type="ORF">SK128_006155</name>
</gene>
<protein>
    <recommendedName>
        <fullName evidence="1">Tuberin-type domain-containing protein</fullName>
    </recommendedName>
</protein>